<evidence type="ECO:0000259" key="14">
    <source>
        <dbReference type="PROSITE" id="PS50011"/>
    </source>
</evidence>
<dbReference type="PROSITE" id="PS00107">
    <property type="entry name" value="PROTEIN_KINASE_ATP"/>
    <property type="match status" value="1"/>
</dbReference>
<dbReference type="Gene3D" id="3.30.200.20">
    <property type="entry name" value="Phosphorylase Kinase, domain 1"/>
    <property type="match status" value="1"/>
</dbReference>
<dbReference type="InterPro" id="IPR017441">
    <property type="entry name" value="Protein_kinase_ATP_BS"/>
</dbReference>
<dbReference type="GO" id="GO:0004674">
    <property type="term" value="F:protein serine/threonine kinase activity"/>
    <property type="evidence" value="ECO:0007669"/>
    <property type="project" value="UniProtKB-KW"/>
</dbReference>
<keyword evidence="4" id="KW-0808">Transferase</keyword>
<dbReference type="STRING" id="7209.A0A1I7V8Q4"/>
<protein>
    <recommendedName>
        <fullName evidence="2">non-specific serine/threonine protein kinase</fullName>
        <ecNumber evidence="2">2.7.11.1</ecNumber>
    </recommendedName>
</protein>
<dbReference type="InterPro" id="IPR011009">
    <property type="entry name" value="Kinase-like_dom_sf"/>
</dbReference>
<dbReference type="FunFam" id="3.30.200.20:FF:000029">
    <property type="entry name" value="Serine/threonine-protein kinase TAO2, putative"/>
    <property type="match status" value="1"/>
</dbReference>
<feature type="compositionally biased region" description="Basic and acidic residues" evidence="13">
    <location>
        <begin position="600"/>
        <end position="614"/>
    </location>
</feature>
<reference evidence="16" key="2">
    <citation type="submission" date="2016-11" db="UniProtKB">
        <authorList>
            <consortium name="WormBaseParasite"/>
        </authorList>
    </citation>
    <scope>IDENTIFICATION</scope>
</reference>
<keyword evidence="8 12" id="KW-0175">Coiled coil</keyword>
<feature type="region of interest" description="Disordered" evidence="13">
    <location>
        <begin position="595"/>
        <end position="614"/>
    </location>
</feature>
<comment type="similarity">
    <text evidence="1">Belongs to the protein kinase superfamily. STE Ser/Thr protein kinase family. STE20 subfamily.</text>
</comment>
<dbReference type="PANTHER" id="PTHR47167">
    <property type="entry name" value="SERINE/THREONINE-PROTEIN KINASE TAO1-LIKE PROTEIN"/>
    <property type="match status" value="1"/>
</dbReference>
<evidence type="ECO:0000256" key="12">
    <source>
        <dbReference type="SAM" id="Coils"/>
    </source>
</evidence>
<keyword evidence="6" id="KW-0418">Kinase</keyword>
<sequence>MPAASTGKPGSLKDPTIASLFSVKDPEQRFEDLREIGHGSFGAVFFAQDLETNTTVAIKKMAFSGKQSAEKWSDIIKEVSFLKNIKHENIVEYRACYLKEHTCWLVMEYCIGSAADIVEVHRTPIRECEIAAIMEQTLFGLSYLHKLGRIHRDVKAGNILLTDNGIVKLADFGSASTLCPAQSFVGTPYWMAPEVILAMDEGHYDQSADIWSLGITCIELAERRPPLFNMNAMSALYHIAQNDPPTLSRGENSLWSADFHSFVDLCLRKDPRERMKTGPCQQHPFIMNGRLDGVILELITRTKALVSDLDNFQYRKMRKLVYLDEQQSAVTDDTITTDRHDVDEELSGMGGSASSRSNSISSFQSYHSSAPISDSHHGDSGKVITPRPLIPLRVLSSAGSDINSTNENLDNIDKGIFSLCEIIFYKLETNILLANRIHIRRPELHHYFRFLRSFFSYLNQKNRTVIHVDDGGSHCMHSMHESLFIEETSSGTPTSTLVSDETTRPINEEMATLRRSKFSTLRTTKLISKELEEYNRENNIYEQMSGYKRLRQQHQKELKQLEERCAMEMESFKQKADKEYENLLNAFSKELQRLRSSQSAEKDKKLREYDETERRLRRQLNSRHENELKAFSNAQKKEYKHNKERAKVELKERYSMRSAYESALKETKAVLNARRTDAEAIFSREQKIAMENEIRRLKGVRMIEMHTLTEKLIVDELKFKGKQLETSHALLRKHHEQTKQLELSLLIESQRMKRRHLEKQHEAETSNQLQYNQRVTDETVKRHALQSKQQPKELKAKELQIRKQYRQAVKTQLRQSKLLQAQVLSCTPKEEHREMILKLKEEQKRKLATLAGQYESTIESLLRDLTVKLESWQEDELKALKEKLEKEMDMLKDFQNRQKSCLEENCKREEQKLAERTSIRKAVIEKKMEEEKVSLETERQKTLKAIEEKHRIEKAAFFDDEQKSLNEHTQQISSSASQFSSQDTLCSISSNLHSLATNS</sequence>
<evidence type="ECO:0000256" key="9">
    <source>
        <dbReference type="ARBA" id="ARBA00047899"/>
    </source>
</evidence>
<evidence type="ECO:0000256" key="4">
    <source>
        <dbReference type="ARBA" id="ARBA00022679"/>
    </source>
</evidence>
<evidence type="ECO:0000256" key="11">
    <source>
        <dbReference type="PROSITE-ProRule" id="PRU10141"/>
    </source>
</evidence>
<evidence type="ECO:0000256" key="13">
    <source>
        <dbReference type="SAM" id="MobiDB-lite"/>
    </source>
</evidence>
<dbReference type="SMART" id="SM00220">
    <property type="entry name" value="S_TKc"/>
    <property type="match status" value="1"/>
</dbReference>
<keyword evidence="7 11" id="KW-0067">ATP-binding</keyword>
<dbReference type="WBParaSite" id="EN70_11102">
    <property type="protein sequence ID" value="EN70_11102"/>
    <property type="gene ID" value="EN70_11102"/>
</dbReference>
<dbReference type="SUPFAM" id="SSF56112">
    <property type="entry name" value="Protein kinase-like (PK-like)"/>
    <property type="match status" value="1"/>
</dbReference>
<dbReference type="EC" id="2.7.11.1" evidence="2"/>
<feature type="compositionally biased region" description="Low complexity" evidence="13">
    <location>
        <begin position="352"/>
        <end position="365"/>
    </location>
</feature>
<feature type="coiled-coil region" evidence="12">
    <location>
        <begin position="874"/>
        <end position="945"/>
    </location>
</feature>
<feature type="region of interest" description="Disordered" evidence="13">
    <location>
        <begin position="333"/>
        <end position="382"/>
    </location>
</feature>
<evidence type="ECO:0000256" key="7">
    <source>
        <dbReference type="ARBA" id="ARBA00022840"/>
    </source>
</evidence>
<reference evidence="15" key="1">
    <citation type="submission" date="2012-04" db="EMBL/GenBank/DDBJ databases">
        <title>The Genome Sequence of Loa loa.</title>
        <authorList>
            <consortium name="The Broad Institute Genome Sequencing Platform"/>
            <consortium name="Broad Institute Genome Sequencing Center for Infectious Disease"/>
            <person name="Nutman T.B."/>
            <person name="Fink D.L."/>
            <person name="Russ C."/>
            <person name="Young S."/>
            <person name="Zeng Q."/>
            <person name="Gargeya S."/>
            <person name="Alvarado L."/>
            <person name="Berlin A."/>
            <person name="Chapman S.B."/>
            <person name="Chen Z."/>
            <person name="Freedman E."/>
            <person name="Gellesch M."/>
            <person name="Goldberg J."/>
            <person name="Griggs A."/>
            <person name="Gujja S."/>
            <person name="Heilman E.R."/>
            <person name="Heiman D."/>
            <person name="Howarth C."/>
            <person name="Mehta T."/>
            <person name="Neiman D."/>
            <person name="Pearson M."/>
            <person name="Roberts A."/>
            <person name="Saif S."/>
            <person name="Shea T."/>
            <person name="Shenoy N."/>
            <person name="Sisk P."/>
            <person name="Stolte C."/>
            <person name="Sykes S."/>
            <person name="White J."/>
            <person name="Yandava C."/>
            <person name="Haas B."/>
            <person name="Henn M.R."/>
            <person name="Nusbaum C."/>
            <person name="Birren B."/>
        </authorList>
    </citation>
    <scope>NUCLEOTIDE SEQUENCE [LARGE SCALE GENOMIC DNA]</scope>
</reference>
<keyword evidence="3" id="KW-0723">Serine/threonine-protein kinase</keyword>
<dbReference type="Pfam" id="PF00069">
    <property type="entry name" value="Pkinase"/>
    <property type="match status" value="1"/>
</dbReference>
<dbReference type="Proteomes" id="UP000095285">
    <property type="component" value="Unassembled WGS sequence"/>
</dbReference>
<evidence type="ECO:0000313" key="16">
    <source>
        <dbReference type="WBParaSite" id="EN70_11102"/>
    </source>
</evidence>
<dbReference type="GO" id="GO:0005524">
    <property type="term" value="F:ATP binding"/>
    <property type="evidence" value="ECO:0007669"/>
    <property type="project" value="UniProtKB-UniRule"/>
</dbReference>
<evidence type="ECO:0000256" key="8">
    <source>
        <dbReference type="ARBA" id="ARBA00023054"/>
    </source>
</evidence>
<feature type="binding site" evidence="11">
    <location>
        <position position="60"/>
    </location>
    <ligand>
        <name>ATP</name>
        <dbReference type="ChEBI" id="CHEBI:30616"/>
    </ligand>
</feature>
<dbReference type="InterPro" id="IPR000719">
    <property type="entry name" value="Prot_kinase_dom"/>
</dbReference>
<evidence type="ECO:0000256" key="2">
    <source>
        <dbReference type="ARBA" id="ARBA00012513"/>
    </source>
</evidence>
<feature type="domain" description="Protein kinase" evidence="14">
    <location>
        <begin position="30"/>
        <end position="286"/>
    </location>
</feature>
<organism evidence="15 16">
    <name type="scientific">Loa loa</name>
    <name type="common">Eye worm</name>
    <name type="synonym">Filaria loa</name>
    <dbReference type="NCBI Taxonomy" id="7209"/>
    <lineage>
        <taxon>Eukaryota</taxon>
        <taxon>Metazoa</taxon>
        <taxon>Ecdysozoa</taxon>
        <taxon>Nematoda</taxon>
        <taxon>Chromadorea</taxon>
        <taxon>Rhabditida</taxon>
        <taxon>Spirurina</taxon>
        <taxon>Spiruromorpha</taxon>
        <taxon>Filarioidea</taxon>
        <taxon>Onchocercidae</taxon>
        <taxon>Loa</taxon>
    </lineage>
</organism>
<comment type="catalytic activity">
    <reaction evidence="9">
        <text>L-threonyl-[protein] + ATP = O-phospho-L-threonyl-[protein] + ADP + H(+)</text>
        <dbReference type="Rhea" id="RHEA:46608"/>
        <dbReference type="Rhea" id="RHEA-COMP:11060"/>
        <dbReference type="Rhea" id="RHEA-COMP:11605"/>
        <dbReference type="ChEBI" id="CHEBI:15378"/>
        <dbReference type="ChEBI" id="CHEBI:30013"/>
        <dbReference type="ChEBI" id="CHEBI:30616"/>
        <dbReference type="ChEBI" id="CHEBI:61977"/>
        <dbReference type="ChEBI" id="CHEBI:456216"/>
        <dbReference type="EC" id="2.7.11.1"/>
    </reaction>
</comment>
<dbReference type="GO" id="GO:0005737">
    <property type="term" value="C:cytoplasm"/>
    <property type="evidence" value="ECO:0007669"/>
    <property type="project" value="TreeGrafter"/>
</dbReference>
<dbReference type="AlphaFoldDB" id="A0A1I7V8Q4"/>
<feature type="coiled-coil region" evidence="12">
    <location>
        <begin position="544"/>
        <end position="571"/>
    </location>
</feature>
<evidence type="ECO:0000313" key="15">
    <source>
        <dbReference type="Proteomes" id="UP000095285"/>
    </source>
</evidence>
<proteinExistence type="inferred from homology"/>
<dbReference type="PANTHER" id="PTHR47167:SF4">
    <property type="entry name" value="SERINE_THREONINE-PROTEIN KINASE TAO"/>
    <property type="match status" value="1"/>
</dbReference>
<evidence type="ECO:0000256" key="5">
    <source>
        <dbReference type="ARBA" id="ARBA00022741"/>
    </source>
</evidence>
<keyword evidence="5 11" id="KW-0547">Nucleotide-binding</keyword>
<dbReference type="FunFam" id="1.10.510.10:FF:000877">
    <property type="entry name" value="TAO kinase 2"/>
    <property type="match status" value="1"/>
</dbReference>
<evidence type="ECO:0000256" key="10">
    <source>
        <dbReference type="ARBA" id="ARBA00048679"/>
    </source>
</evidence>
<evidence type="ECO:0000256" key="3">
    <source>
        <dbReference type="ARBA" id="ARBA00022527"/>
    </source>
</evidence>
<dbReference type="eggNOG" id="KOG0577">
    <property type="taxonomic scope" value="Eukaryota"/>
</dbReference>
<dbReference type="InterPro" id="IPR051234">
    <property type="entry name" value="TAO_STE20_kinase"/>
</dbReference>
<name>A0A1I7V8Q4_LOALO</name>
<keyword evidence="15" id="KW-1185">Reference proteome</keyword>
<evidence type="ECO:0000256" key="6">
    <source>
        <dbReference type="ARBA" id="ARBA00022777"/>
    </source>
</evidence>
<accession>A0A1I7V8Q4</accession>
<comment type="catalytic activity">
    <reaction evidence="10">
        <text>L-seryl-[protein] + ATP = O-phospho-L-seryl-[protein] + ADP + H(+)</text>
        <dbReference type="Rhea" id="RHEA:17989"/>
        <dbReference type="Rhea" id="RHEA-COMP:9863"/>
        <dbReference type="Rhea" id="RHEA-COMP:11604"/>
        <dbReference type="ChEBI" id="CHEBI:15378"/>
        <dbReference type="ChEBI" id="CHEBI:29999"/>
        <dbReference type="ChEBI" id="CHEBI:30616"/>
        <dbReference type="ChEBI" id="CHEBI:83421"/>
        <dbReference type="ChEBI" id="CHEBI:456216"/>
        <dbReference type="EC" id="2.7.11.1"/>
    </reaction>
</comment>
<dbReference type="PROSITE" id="PS50011">
    <property type="entry name" value="PROTEIN_KINASE_DOM"/>
    <property type="match status" value="1"/>
</dbReference>
<dbReference type="Gene3D" id="1.10.510.10">
    <property type="entry name" value="Transferase(Phosphotransferase) domain 1"/>
    <property type="match status" value="1"/>
</dbReference>
<evidence type="ECO:0000256" key="1">
    <source>
        <dbReference type="ARBA" id="ARBA00008874"/>
    </source>
</evidence>